<dbReference type="Gene3D" id="3.90.1150.10">
    <property type="entry name" value="Aspartate Aminotransferase, domain 1"/>
    <property type="match status" value="1"/>
</dbReference>
<name>A0A249L3X7_9ACTN</name>
<accession>A0A249L3X7</accession>
<dbReference type="InterPro" id="IPR015424">
    <property type="entry name" value="PyrdxlP-dep_Trfase"/>
</dbReference>
<dbReference type="OrthoDB" id="9808002at2"/>
<keyword evidence="6" id="KW-1185">Reference proteome</keyword>
<sequence>MVRITGDFQQERVLHPAAISLLPQFFTTGWADPAKLNNSSRQVNILLEQVRQSFAKALNVRSDEIEFLGEPDLGFQLGIAGLLNAESKLFYSSIDRQKVFAITANEKNNGRTVTELPVNGDGVIKESEIGLSDLLIWQVANGETGNIQSAPKSGANIFADCTSSGVDLLPNFNYQTALFDSRSWAGPAGVGILVIKSSATWRNPLPHNDLNRTPNTYSLPLLLASAVALENYLSQTDIRSKLKNEIIGFIKEQITDVDIASSANGLGKFLSLSIKGVEADRLLLDLEDLGFAVESGSACKSADMKPSHVLAAMGKPITGNIRLTIHKEITSEIVKHFCQALKTSVSKLRSN</sequence>
<evidence type="ECO:0000313" key="6">
    <source>
        <dbReference type="Proteomes" id="UP000217210"/>
    </source>
</evidence>
<dbReference type="EMBL" id="CP016779">
    <property type="protein sequence ID" value="ASY23790.1"/>
    <property type="molecule type" value="Genomic_DNA"/>
</dbReference>
<evidence type="ECO:0000256" key="1">
    <source>
        <dbReference type="ARBA" id="ARBA00001933"/>
    </source>
</evidence>
<comment type="similarity">
    <text evidence="2">Belongs to the class-V pyridoxal-phosphate-dependent aminotransferase family. NifS/IscS subfamily.</text>
</comment>
<organism evidence="5 6">
    <name type="scientific">Candidatus Nanopelagicus abundans</name>
    <dbReference type="NCBI Taxonomy" id="1884916"/>
    <lineage>
        <taxon>Bacteria</taxon>
        <taxon>Bacillati</taxon>
        <taxon>Actinomycetota</taxon>
        <taxon>Actinomycetes</taxon>
        <taxon>Candidatus Nanopelagicales</taxon>
        <taxon>Candidatus Nanopelagicaceae</taxon>
        <taxon>Candidatus Nanopelagicus</taxon>
    </lineage>
</organism>
<reference evidence="5 6" key="1">
    <citation type="submission" date="2016-07" db="EMBL/GenBank/DDBJ databases">
        <title>High microdiversification within the ubiquitous acI lineage of Actinobacteria.</title>
        <authorList>
            <person name="Neuenschwander S.M."/>
            <person name="Salcher M."/>
            <person name="Ghai R."/>
            <person name="Pernthaler J."/>
        </authorList>
    </citation>
    <scope>NUCLEOTIDE SEQUENCE [LARGE SCALE GENOMIC DNA]</scope>
    <source>
        <strain evidence="5">MMS-IIB-91</strain>
    </source>
</reference>
<protein>
    <submittedName>
        <fullName evidence="5">Cysteine desulfurase</fullName>
    </submittedName>
</protein>
<dbReference type="InterPro" id="IPR015422">
    <property type="entry name" value="PyrdxlP-dep_Trfase_small"/>
</dbReference>
<gene>
    <name evidence="5" type="ORF">B1sIIB91_02500</name>
</gene>
<dbReference type="PANTHER" id="PTHR11601:SF34">
    <property type="entry name" value="CYSTEINE DESULFURASE"/>
    <property type="match status" value="1"/>
</dbReference>
<comment type="cofactor">
    <cofactor evidence="1">
        <name>pyridoxal 5'-phosphate</name>
        <dbReference type="ChEBI" id="CHEBI:597326"/>
    </cofactor>
</comment>
<evidence type="ECO:0000256" key="2">
    <source>
        <dbReference type="ARBA" id="ARBA00006490"/>
    </source>
</evidence>
<evidence type="ECO:0000259" key="4">
    <source>
        <dbReference type="Pfam" id="PF00266"/>
    </source>
</evidence>
<evidence type="ECO:0000313" key="5">
    <source>
        <dbReference type="EMBL" id="ASY23790.1"/>
    </source>
</evidence>
<dbReference type="Proteomes" id="UP000217210">
    <property type="component" value="Chromosome"/>
</dbReference>
<dbReference type="AlphaFoldDB" id="A0A249L3X7"/>
<evidence type="ECO:0000256" key="3">
    <source>
        <dbReference type="ARBA" id="ARBA00050776"/>
    </source>
</evidence>
<dbReference type="InterPro" id="IPR000192">
    <property type="entry name" value="Aminotrans_V_dom"/>
</dbReference>
<dbReference type="SUPFAM" id="SSF53383">
    <property type="entry name" value="PLP-dependent transferases"/>
    <property type="match status" value="1"/>
</dbReference>
<dbReference type="KEGG" id="nab:B1sIIB91_02500"/>
<feature type="domain" description="Aminotransferase class V" evidence="4">
    <location>
        <begin position="35"/>
        <end position="335"/>
    </location>
</feature>
<dbReference type="GO" id="GO:0031071">
    <property type="term" value="F:cysteine desulfurase activity"/>
    <property type="evidence" value="ECO:0007669"/>
    <property type="project" value="UniProtKB-EC"/>
</dbReference>
<dbReference type="PANTHER" id="PTHR11601">
    <property type="entry name" value="CYSTEINE DESULFURYLASE FAMILY MEMBER"/>
    <property type="match status" value="1"/>
</dbReference>
<dbReference type="Pfam" id="PF00266">
    <property type="entry name" value="Aminotran_5"/>
    <property type="match status" value="1"/>
</dbReference>
<dbReference type="InterPro" id="IPR015421">
    <property type="entry name" value="PyrdxlP-dep_Trfase_major"/>
</dbReference>
<comment type="catalytic activity">
    <reaction evidence="3">
        <text>(sulfur carrier)-H + L-cysteine = (sulfur carrier)-SH + L-alanine</text>
        <dbReference type="Rhea" id="RHEA:43892"/>
        <dbReference type="Rhea" id="RHEA-COMP:14737"/>
        <dbReference type="Rhea" id="RHEA-COMP:14739"/>
        <dbReference type="ChEBI" id="CHEBI:29917"/>
        <dbReference type="ChEBI" id="CHEBI:35235"/>
        <dbReference type="ChEBI" id="CHEBI:57972"/>
        <dbReference type="ChEBI" id="CHEBI:64428"/>
        <dbReference type="EC" id="2.8.1.7"/>
    </reaction>
</comment>
<proteinExistence type="inferred from homology"/>
<dbReference type="RefSeq" id="WP_095688063.1">
    <property type="nucleotide sequence ID" value="NZ_CP016779.1"/>
</dbReference>
<dbReference type="Gene3D" id="3.40.640.10">
    <property type="entry name" value="Type I PLP-dependent aspartate aminotransferase-like (Major domain)"/>
    <property type="match status" value="1"/>
</dbReference>